<organism evidence="2 3">
    <name type="scientific">Didymodactylos carnosus</name>
    <dbReference type="NCBI Taxonomy" id="1234261"/>
    <lineage>
        <taxon>Eukaryota</taxon>
        <taxon>Metazoa</taxon>
        <taxon>Spiralia</taxon>
        <taxon>Gnathifera</taxon>
        <taxon>Rotifera</taxon>
        <taxon>Eurotatoria</taxon>
        <taxon>Bdelloidea</taxon>
        <taxon>Philodinida</taxon>
        <taxon>Philodinidae</taxon>
        <taxon>Didymodactylos</taxon>
    </lineage>
</organism>
<dbReference type="EMBL" id="CAJNOK010033468">
    <property type="protein sequence ID" value="CAF1494529.1"/>
    <property type="molecule type" value="Genomic_DNA"/>
</dbReference>
<evidence type="ECO:0000313" key="1">
    <source>
        <dbReference type="EMBL" id="CAF1494529.1"/>
    </source>
</evidence>
<dbReference type="Proteomes" id="UP000682733">
    <property type="component" value="Unassembled WGS sequence"/>
</dbReference>
<comment type="caution">
    <text evidence="2">The sequence shown here is derived from an EMBL/GenBank/DDBJ whole genome shotgun (WGS) entry which is preliminary data.</text>
</comment>
<dbReference type="Proteomes" id="UP000677228">
    <property type="component" value="Unassembled WGS sequence"/>
</dbReference>
<evidence type="ECO:0000313" key="2">
    <source>
        <dbReference type="EMBL" id="CAF4283622.1"/>
    </source>
</evidence>
<dbReference type="EMBL" id="CAJOBA010055448">
    <property type="protein sequence ID" value="CAF4283622.1"/>
    <property type="molecule type" value="Genomic_DNA"/>
</dbReference>
<reference evidence="2" key="1">
    <citation type="submission" date="2021-02" db="EMBL/GenBank/DDBJ databases">
        <authorList>
            <person name="Nowell W R."/>
        </authorList>
    </citation>
    <scope>NUCLEOTIDE SEQUENCE</scope>
</reference>
<sequence>MSENTLFNPLILILKDDFNKFPQTLIVFQEERTAECGQNIIDPYTGGPVHYTGVYGGNEMIVEDVDTKAKRKVLKVICKMPRITKVNHFVNTPPFLFISLPYNTKTLYGLPQQLTVGANR</sequence>
<protein>
    <submittedName>
        <fullName evidence="2">Uncharacterized protein</fullName>
    </submittedName>
</protein>
<accession>A0A8S2TIT3</accession>
<dbReference type="AlphaFoldDB" id="A0A8S2TIT3"/>
<name>A0A8S2TIT3_9BILA</name>
<gene>
    <name evidence="1" type="ORF">OVA965_LOCUS36657</name>
    <name evidence="2" type="ORF">TMI583_LOCUS37680</name>
</gene>
<proteinExistence type="predicted"/>
<evidence type="ECO:0000313" key="3">
    <source>
        <dbReference type="Proteomes" id="UP000682733"/>
    </source>
</evidence>